<protein>
    <submittedName>
        <fullName evidence="3">LPXTG cell wall anchor domain-containing protein</fullName>
    </submittedName>
</protein>
<dbReference type="RefSeq" id="WP_274272635.1">
    <property type="nucleotide sequence ID" value="NZ_CP117834.1"/>
</dbReference>
<sequence length="109" mass="11901">MNSHMRHLLLKGGDDVKRNAPFVLTALLICLFSLFNPSIAMANTETDAGVGFFGEYPEQPLEEGNEAPILDVLPQTGDQPPLLFLLGGVGCFLLAFVLIKHVKKTNLSY</sequence>
<feature type="chain" id="PRO_5045111668" evidence="2">
    <location>
        <begin position="43"/>
        <end position="109"/>
    </location>
</feature>
<evidence type="ECO:0000313" key="4">
    <source>
        <dbReference type="Proteomes" id="UP001215143"/>
    </source>
</evidence>
<name>A0ABY7W5N6_9BACI</name>
<keyword evidence="1" id="KW-0812">Transmembrane</keyword>
<evidence type="ECO:0000313" key="3">
    <source>
        <dbReference type="EMBL" id="WDF03391.1"/>
    </source>
</evidence>
<feature type="signal peptide" evidence="2">
    <location>
        <begin position="1"/>
        <end position="42"/>
    </location>
</feature>
<dbReference type="Proteomes" id="UP001215143">
    <property type="component" value="Chromosome"/>
</dbReference>
<organism evidence="3 4">
    <name type="scientific">Shouchella hunanensis</name>
    <dbReference type="NCBI Taxonomy" id="766894"/>
    <lineage>
        <taxon>Bacteria</taxon>
        <taxon>Bacillati</taxon>
        <taxon>Bacillota</taxon>
        <taxon>Bacilli</taxon>
        <taxon>Bacillales</taxon>
        <taxon>Bacillaceae</taxon>
        <taxon>Shouchella</taxon>
    </lineage>
</organism>
<keyword evidence="2" id="KW-0732">Signal</keyword>
<accession>A0ABY7W5N6</accession>
<proteinExistence type="predicted"/>
<dbReference type="NCBIfam" id="TIGR01167">
    <property type="entry name" value="LPXTG_anchor"/>
    <property type="match status" value="1"/>
</dbReference>
<keyword evidence="1" id="KW-1133">Transmembrane helix</keyword>
<keyword evidence="4" id="KW-1185">Reference proteome</keyword>
<feature type="transmembrane region" description="Helical" evidence="1">
    <location>
        <begin position="82"/>
        <end position="99"/>
    </location>
</feature>
<evidence type="ECO:0000256" key="2">
    <source>
        <dbReference type="SAM" id="SignalP"/>
    </source>
</evidence>
<evidence type="ECO:0000256" key="1">
    <source>
        <dbReference type="SAM" id="Phobius"/>
    </source>
</evidence>
<gene>
    <name evidence="3" type="ORF">PQ477_18135</name>
</gene>
<reference evidence="3 4" key="1">
    <citation type="submission" date="2023-02" db="EMBL/GenBank/DDBJ databases">
        <authorList>
            <person name="Liu G."/>
        </authorList>
    </citation>
    <scope>NUCLEOTIDE SEQUENCE [LARGE SCALE GENOMIC DNA]</scope>
    <source>
        <strain evidence="3 4">DSM 23008</strain>
    </source>
</reference>
<dbReference type="EMBL" id="CP117834">
    <property type="protein sequence ID" value="WDF03391.1"/>
    <property type="molecule type" value="Genomic_DNA"/>
</dbReference>
<keyword evidence="1" id="KW-0472">Membrane</keyword>